<dbReference type="AlphaFoldDB" id="A0A8E2F8F0"/>
<proteinExistence type="predicted"/>
<dbReference type="EMBL" id="KV748870">
    <property type="protein sequence ID" value="OCL12496.1"/>
    <property type="molecule type" value="Genomic_DNA"/>
</dbReference>
<organism evidence="1 2">
    <name type="scientific">Glonium stellatum</name>
    <dbReference type="NCBI Taxonomy" id="574774"/>
    <lineage>
        <taxon>Eukaryota</taxon>
        <taxon>Fungi</taxon>
        <taxon>Dikarya</taxon>
        <taxon>Ascomycota</taxon>
        <taxon>Pezizomycotina</taxon>
        <taxon>Dothideomycetes</taxon>
        <taxon>Pleosporomycetidae</taxon>
        <taxon>Gloniales</taxon>
        <taxon>Gloniaceae</taxon>
        <taxon>Glonium</taxon>
    </lineage>
</organism>
<evidence type="ECO:0000313" key="1">
    <source>
        <dbReference type="EMBL" id="OCL12496.1"/>
    </source>
</evidence>
<reference evidence="1 2" key="1">
    <citation type="journal article" date="2016" name="Nat. Commun.">
        <title>Ectomycorrhizal ecology is imprinted in the genome of the dominant symbiotic fungus Cenococcum geophilum.</title>
        <authorList>
            <consortium name="DOE Joint Genome Institute"/>
            <person name="Peter M."/>
            <person name="Kohler A."/>
            <person name="Ohm R.A."/>
            <person name="Kuo A."/>
            <person name="Krutzmann J."/>
            <person name="Morin E."/>
            <person name="Arend M."/>
            <person name="Barry K.W."/>
            <person name="Binder M."/>
            <person name="Choi C."/>
            <person name="Clum A."/>
            <person name="Copeland A."/>
            <person name="Grisel N."/>
            <person name="Haridas S."/>
            <person name="Kipfer T."/>
            <person name="LaButti K."/>
            <person name="Lindquist E."/>
            <person name="Lipzen A."/>
            <person name="Maire R."/>
            <person name="Meier B."/>
            <person name="Mihaltcheva S."/>
            <person name="Molinier V."/>
            <person name="Murat C."/>
            <person name="Poggeler S."/>
            <person name="Quandt C.A."/>
            <person name="Sperisen C."/>
            <person name="Tritt A."/>
            <person name="Tisserant E."/>
            <person name="Crous P.W."/>
            <person name="Henrissat B."/>
            <person name="Nehls U."/>
            <person name="Egli S."/>
            <person name="Spatafora J.W."/>
            <person name="Grigoriev I.V."/>
            <person name="Martin F.M."/>
        </authorList>
    </citation>
    <scope>NUCLEOTIDE SEQUENCE [LARGE SCALE GENOMIC DNA]</scope>
    <source>
        <strain evidence="1 2">CBS 207.34</strain>
    </source>
</reference>
<evidence type="ECO:0000313" key="2">
    <source>
        <dbReference type="Proteomes" id="UP000250140"/>
    </source>
</evidence>
<protein>
    <submittedName>
        <fullName evidence="1">Uncharacterized protein</fullName>
    </submittedName>
</protein>
<keyword evidence="2" id="KW-1185">Reference proteome</keyword>
<sequence length="478" mass="53297">MTQSLTRGVTGMRRILRIRKSRSLDDHTEQLENQANGAFNQSTTNVSRAELPLIEDPQSNLTDVETAVNITPSVCDVHVVEIEEDINDFDLALTIPLGPFSEWEQEELEYEFRLSQSKAPRIERALALAYSARSHIDATYSYMRHVGLNEQTFKNIDGLGFKDDSHSIGLYMAKDAICQRLVSLSETLHKIRDVFDAFGSDQIRSARWAGFQDYLDYYTTSSLKPQRNKNSHCYGVPGLDYNGTEHWELMERAFNPLRDILSDIIESVEEAKSRWSEVSLAPLSEVHVQDVDTGNDSTPDQEDITGWLEAPEPQDNVQTSDVLSSTPILDYNRKTTKVVGRSTSNLPVAGKFEYFDVLPDQTGSGTTSANPQLVERLASSTASIATLGSDKSLTNELVALFGTALSAHVWDAWTRPKILVGTKATLMTMVVTMLIMAGIRGKADKLGHAMVMGRPVYRQCVVNNMNLLTFSLPQIGYM</sequence>
<dbReference type="Proteomes" id="UP000250140">
    <property type="component" value="Unassembled WGS sequence"/>
</dbReference>
<gene>
    <name evidence="1" type="ORF">AOQ84DRAFT_436962</name>
</gene>
<accession>A0A8E2F8F0</accession>
<name>A0A8E2F8F0_9PEZI</name>